<dbReference type="Gene3D" id="1.10.275.10">
    <property type="entry name" value="Fumarase/aspartase (N-terminal domain)"/>
    <property type="match status" value="1"/>
</dbReference>
<organism evidence="1">
    <name type="scientific">marine sediment metagenome</name>
    <dbReference type="NCBI Taxonomy" id="412755"/>
    <lineage>
        <taxon>unclassified sequences</taxon>
        <taxon>metagenomes</taxon>
        <taxon>ecological metagenomes</taxon>
    </lineage>
</organism>
<evidence type="ECO:0000313" key="1">
    <source>
        <dbReference type="EMBL" id="GAH61886.1"/>
    </source>
</evidence>
<reference evidence="1" key="1">
    <citation type="journal article" date="2014" name="Front. Microbiol.">
        <title>High frequency of phylogenetically diverse reductive dehalogenase-homologous genes in deep subseafloor sedimentary metagenomes.</title>
        <authorList>
            <person name="Kawai M."/>
            <person name="Futagami T."/>
            <person name="Toyoda A."/>
            <person name="Takaki Y."/>
            <person name="Nishi S."/>
            <person name="Hori S."/>
            <person name="Arai W."/>
            <person name="Tsubouchi T."/>
            <person name="Morono Y."/>
            <person name="Uchiyama I."/>
            <person name="Ito T."/>
            <person name="Fujiyama A."/>
            <person name="Inagaki F."/>
            <person name="Takami H."/>
        </authorList>
    </citation>
    <scope>NUCLEOTIDE SEQUENCE</scope>
    <source>
        <strain evidence="1">Expedition CK06-06</strain>
    </source>
</reference>
<gene>
    <name evidence="1" type="ORF">S03H2_53548</name>
</gene>
<dbReference type="EMBL" id="BARU01034088">
    <property type="protein sequence ID" value="GAH61886.1"/>
    <property type="molecule type" value="Genomic_DNA"/>
</dbReference>
<comment type="caution">
    <text evidence="1">The sequence shown here is derived from an EMBL/GenBank/DDBJ whole genome shotgun (WGS) entry which is preliminary data.</text>
</comment>
<dbReference type="PANTHER" id="PTHR10362">
    <property type="entry name" value="HISTIDINE AMMONIA-LYASE"/>
    <property type="match status" value="1"/>
</dbReference>
<proteinExistence type="predicted"/>
<feature type="non-terminal residue" evidence="1">
    <location>
        <position position="170"/>
    </location>
</feature>
<dbReference type="Pfam" id="PF00221">
    <property type="entry name" value="Lyase_aromatic"/>
    <property type="match status" value="1"/>
</dbReference>
<dbReference type="AlphaFoldDB" id="X1GVD0"/>
<evidence type="ECO:0008006" key="2">
    <source>
        <dbReference type="Google" id="ProtNLM"/>
    </source>
</evidence>
<dbReference type="InterPro" id="IPR008948">
    <property type="entry name" value="L-Aspartase-like"/>
</dbReference>
<dbReference type="InterPro" id="IPR024083">
    <property type="entry name" value="Fumarase/histidase_N"/>
</dbReference>
<name>X1GVD0_9ZZZZ</name>
<protein>
    <recommendedName>
        <fullName evidence="2">Histidine ammonia-lyase</fullName>
    </recommendedName>
</protein>
<dbReference type="SUPFAM" id="SSF48557">
    <property type="entry name" value="L-aspartase-like"/>
    <property type="match status" value="1"/>
</dbReference>
<dbReference type="GO" id="GO:0003824">
    <property type="term" value="F:catalytic activity"/>
    <property type="evidence" value="ECO:0007669"/>
    <property type="project" value="InterPro"/>
</dbReference>
<sequence>MWKFGRDRRMLDLEPGEERVCAIGDGPLRIDEIIGLANGTLRPALASGARDRMKRSADILSGLHAQGGDIYGVTTSVGASVGTQIPPEHASRLSLNVMRMHGVGTGRVLDDVESAAVIATRLSSLAQGYSGIRPEIADRLIELLEARALPRIPSEGSVGASGDLTPLSYI</sequence>
<accession>X1GVD0</accession>
<dbReference type="InterPro" id="IPR001106">
    <property type="entry name" value="Aromatic_Lyase"/>
</dbReference>